<dbReference type="Proteomes" id="UP000000245">
    <property type="component" value="Chromosome"/>
</dbReference>
<sequence length="346" mass="38358">MTLRYRPAEPRDAAAWDAFVDTHPDATFFHRFAWGGILATGFGHRPHFLLAERDGQVCGVLPLMEVKTLLFGHALVSLPFAVYGGPLAADGEALQGLAEAALALQRRLGAPVCEFRARGGLDLDPQRFVTPEPLYFTFRKTLPEGEDDLLKAIPRKQRAVVRKAIERGLTSRIEHTVEPFFSLYAESVHHLGTPVFSRRYVRALLEGLGRDVEILTVRHEDRPVCAVLSFVFRDEILPYYAGGGPAARGVGGHDFMYWALMRRARERGLSGFDFGRSKAGTGAFDFKKNWGFAPAPLPYCFALAPGAAIPENNPLNPKYRAMIALWKRLPRPVVNRLGPAIIRGLG</sequence>
<dbReference type="PANTHER" id="PTHR36174">
    <property type="entry name" value="LIPID II:GLYCINE GLYCYLTRANSFERASE"/>
    <property type="match status" value="1"/>
</dbReference>
<dbReference type="STRING" id="349163.Acry_2969"/>
<dbReference type="PANTHER" id="PTHR36174:SF1">
    <property type="entry name" value="LIPID II:GLYCINE GLYCYLTRANSFERASE"/>
    <property type="match status" value="1"/>
</dbReference>
<gene>
    <name evidence="2" type="ordered locus">Acry_2969</name>
</gene>
<organism evidence="2 3">
    <name type="scientific">Acidiphilium cryptum (strain JF-5)</name>
    <dbReference type="NCBI Taxonomy" id="349163"/>
    <lineage>
        <taxon>Bacteria</taxon>
        <taxon>Pseudomonadati</taxon>
        <taxon>Pseudomonadota</taxon>
        <taxon>Alphaproteobacteria</taxon>
        <taxon>Acetobacterales</taxon>
        <taxon>Acidocellaceae</taxon>
        <taxon>Acidiphilium</taxon>
    </lineage>
</organism>
<dbReference type="InterPro" id="IPR050644">
    <property type="entry name" value="PG_Glycine_Bridge_Synth"/>
</dbReference>
<dbReference type="HOGENOM" id="CLU_042156_0_0_5"/>
<accession>A5G2S7</accession>
<proteinExistence type="predicted"/>
<reference evidence="2 3" key="1">
    <citation type="submission" date="2007-05" db="EMBL/GenBank/DDBJ databases">
        <title>Complete sequence of chromosome of Acidiphilium cryptum JF-5.</title>
        <authorList>
            <consortium name="US DOE Joint Genome Institute"/>
            <person name="Copeland A."/>
            <person name="Lucas S."/>
            <person name="Lapidus A."/>
            <person name="Barry K."/>
            <person name="Detter J.C."/>
            <person name="Glavina del Rio T."/>
            <person name="Hammon N."/>
            <person name="Israni S."/>
            <person name="Dalin E."/>
            <person name="Tice H."/>
            <person name="Pitluck S."/>
            <person name="Sims D."/>
            <person name="Brettin T."/>
            <person name="Bruce D."/>
            <person name="Han C."/>
            <person name="Schmutz J."/>
            <person name="Larimer F."/>
            <person name="Land M."/>
            <person name="Hauser L."/>
            <person name="Kyrpides N."/>
            <person name="Kim E."/>
            <person name="Magnuson T."/>
            <person name="Richardson P."/>
        </authorList>
    </citation>
    <scope>NUCLEOTIDE SEQUENCE [LARGE SCALE GENOMIC DNA]</scope>
    <source>
        <strain evidence="2 3">JF-5</strain>
    </source>
</reference>
<name>A5G2S7_ACICJ</name>
<dbReference type="eggNOG" id="COG3146">
    <property type="taxonomic scope" value="Bacteria"/>
</dbReference>
<feature type="domain" description="BioF2-like acetyltransferase" evidence="1">
    <location>
        <begin position="155"/>
        <end position="288"/>
    </location>
</feature>
<dbReference type="Gene3D" id="3.40.630.30">
    <property type="match status" value="2"/>
</dbReference>
<dbReference type="InterPro" id="IPR038740">
    <property type="entry name" value="BioF2-like_GNAT_dom"/>
</dbReference>
<dbReference type="EMBL" id="CP000697">
    <property type="protein sequence ID" value="ABQ32159.1"/>
    <property type="molecule type" value="Genomic_DNA"/>
</dbReference>
<evidence type="ECO:0000313" key="2">
    <source>
        <dbReference type="EMBL" id="ABQ32159.1"/>
    </source>
</evidence>
<evidence type="ECO:0000259" key="1">
    <source>
        <dbReference type="Pfam" id="PF13480"/>
    </source>
</evidence>
<dbReference type="InterPro" id="IPR017469">
    <property type="entry name" value="PEP-CTERM_FemAB-rel"/>
</dbReference>
<dbReference type="SUPFAM" id="SSF55729">
    <property type="entry name" value="Acyl-CoA N-acyltransferases (Nat)"/>
    <property type="match status" value="2"/>
</dbReference>
<evidence type="ECO:0000313" key="3">
    <source>
        <dbReference type="Proteomes" id="UP000000245"/>
    </source>
</evidence>
<dbReference type="Pfam" id="PF13480">
    <property type="entry name" value="Acetyltransf_6"/>
    <property type="match status" value="1"/>
</dbReference>
<keyword evidence="3" id="KW-1185">Reference proteome</keyword>
<protein>
    <recommendedName>
        <fullName evidence="1">BioF2-like acetyltransferase domain-containing protein</fullName>
    </recommendedName>
</protein>
<dbReference type="InterPro" id="IPR016181">
    <property type="entry name" value="Acyl_CoA_acyltransferase"/>
</dbReference>
<dbReference type="AlphaFoldDB" id="A5G2S7"/>
<dbReference type="NCBIfam" id="TIGR03019">
    <property type="entry name" value="pepcterm_femAB"/>
    <property type="match status" value="1"/>
</dbReference>
<dbReference type="KEGG" id="acr:Acry_2969"/>